<organism evidence="1 2">
    <name type="scientific">Armillaria ostoyae</name>
    <name type="common">Armillaria root rot fungus</name>
    <dbReference type="NCBI Taxonomy" id="47428"/>
    <lineage>
        <taxon>Eukaryota</taxon>
        <taxon>Fungi</taxon>
        <taxon>Dikarya</taxon>
        <taxon>Basidiomycota</taxon>
        <taxon>Agaricomycotina</taxon>
        <taxon>Agaricomycetes</taxon>
        <taxon>Agaricomycetidae</taxon>
        <taxon>Agaricales</taxon>
        <taxon>Marasmiineae</taxon>
        <taxon>Physalacriaceae</taxon>
        <taxon>Armillaria</taxon>
    </lineage>
</organism>
<dbReference type="Proteomes" id="UP000219338">
    <property type="component" value="Unassembled WGS sequence"/>
</dbReference>
<protein>
    <submittedName>
        <fullName evidence="1">Uncharacterized protein</fullName>
    </submittedName>
</protein>
<dbReference type="EMBL" id="FUEG01000010">
    <property type="protein sequence ID" value="SJL09080.1"/>
    <property type="molecule type" value="Genomic_DNA"/>
</dbReference>
<sequence>MTKTTVWDTVHVQTQSYDIVFLTTVQFGHWKDPPLLTSTNVLSQTSAESKGGPIQNSTETLAGLVTIRAFPEHDRIMKNTG</sequence>
<keyword evidence="2" id="KW-1185">Reference proteome</keyword>
<evidence type="ECO:0000313" key="2">
    <source>
        <dbReference type="Proteomes" id="UP000219338"/>
    </source>
</evidence>
<proteinExistence type="predicted"/>
<dbReference type="AlphaFoldDB" id="A0A284RK02"/>
<reference evidence="2" key="1">
    <citation type="journal article" date="2017" name="Nat. Ecol. Evol.">
        <title>Genome expansion and lineage-specific genetic innovations in the forest pathogenic fungi Armillaria.</title>
        <authorList>
            <person name="Sipos G."/>
            <person name="Prasanna A.N."/>
            <person name="Walter M.C."/>
            <person name="O'Connor E."/>
            <person name="Balint B."/>
            <person name="Krizsan K."/>
            <person name="Kiss B."/>
            <person name="Hess J."/>
            <person name="Varga T."/>
            <person name="Slot J."/>
            <person name="Riley R."/>
            <person name="Boka B."/>
            <person name="Rigling D."/>
            <person name="Barry K."/>
            <person name="Lee J."/>
            <person name="Mihaltcheva S."/>
            <person name="LaButti K."/>
            <person name="Lipzen A."/>
            <person name="Waldron R."/>
            <person name="Moloney N.M."/>
            <person name="Sperisen C."/>
            <person name="Kredics L."/>
            <person name="Vagvoelgyi C."/>
            <person name="Patrignani A."/>
            <person name="Fitzpatrick D."/>
            <person name="Nagy I."/>
            <person name="Doyle S."/>
            <person name="Anderson J.B."/>
            <person name="Grigoriev I.V."/>
            <person name="Gueldener U."/>
            <person name="Muensterkoetter M."/>
            <person name="Nagy L.G."/>
        </authorList>
    </citation>
    <scope>NUCLEOTIDE SEQUENCE [LARGE SCALE GENOMIC DNA]</scope>
    <source>
        <strain evidence="2">C18/9</strain>
    </source>
</reference>
<gene>
    <name evidence="1" type="ORF">ARMOST_12456</name>
</gene>
<name>A0A284RK02_ARMOS</name>
<evidence type="ECO:0000313" key="1">
    <source>
        <dbReference type="EMBL" id="SJL09080.1"/>
    </source>
</evidence>
<accession>A0A284RK02</accession>